<dbReference type="PATRIC" id="fig|1619090.3.peg.610"/>
<protein>
    <recommendedName>
        <fullName evidence="10">tRNA-specific 2-thiouridylase MnmA</fullName>
        <ecNumber evidence="10">2.8.1.13</ecNumber>
    </recommendedName>
</protein>
<evidence type="ECO:0000313" key="13">
    <source>
        <dbReference type="EMBL" id="KKP91549.1"/>
    </source>
</evidence>
<dbReference type="Gene3D" id="2.30.30.280">
    <property type="entry name" value="Adenine nucleotide alpha hydrolases-like domains"/>
    <property type="match status" value="1"/>
</dbReference>
<feature type="binding site" evidence="10">
    <location>
        <position position="44"/>
    </location>
    <ligand>
        <name>ATP</name>
        <dbReference type="ChEBI" id="CHEBI:30616"/>
    </ligand>
</feature>
<dbReference type="InterPro" id="IPR004506">
    <property type="entry name" value="MnmA-like"/>
</dbReference>
<evidence type="ECO:0000256" key="2">
    <source>
        <dbReference type="ARBA" id="ARBA00022555"/>
    </source>
</evidence>
<dbReference type="FunFam" id="3.40.50.620:FF:000115">
    <property type="entry name" value="tRNA-specific 2-thiouridylase MnmA"/>
    <property type="match status" value="1"/>
</dbReference>
<feature type="site" description="Interaction with tRNA" evidence="10">
    <location>
        <position position="347"/>
    </location>
</feature>
<gene>
    <name evidence="10" type="primary">mnmA</name>
    <name evidence="13" type="ORF">UR96_C0031G0010</name>
</gene>
<comment type="subcellular location">
    <subcellularLocation>
        <location evidence="10">Cytoplasm</location>
    </subcellularLocation>
</comment>
<dbReference type="HAMAP" id="MF_00144">
    <property type="entry name" value="tRNA_thiouridyl_MnmA"/>
    <property type="match status" value="1"/>
</dbReference>
<evidence type="ECO:0000259" key="12">
    <source>
        <dbReference type="Pfam" id="PF20259"/>
    </source>
</evidence>
<dbReference type="GO" id="GO:0002143">
    <property type="term" value="P:tRNA wobble position uridine thiolation"/>
    <property type="evidence" value="ECO:0007669"/>
    <property type="project" value="TreeGrafter"/>
</dbReference>
<dbReference type="EMBL" id="LBRE01000031">
    <property type="protein sequence ID" value="KKP91549.1"/>
    <property type="molecule type" value="Genomic_DNA"/>
</dbReference>
<dbReference type="Proteomes" id="UP000034140">
    <property type="component" value="Unassembled WGS sequence"/>
</dbReference>
<keyword evidence="7 10" id="KW-0694">RNA-binding</keyword>
<dbReference type="PANTHER" id="PTHR11933:SF5">
    <property type="entry name" value="MITOCHONDRIAL TRNA-SPECIFIC 2-THIOURIDYLASE 1"/>
    <property type="match status" value="1"/>
</dbReference>
<proteinExistence type="inferred from homology"/>
<feature type="active site" description="Cysteine persulfide intermediate" evidence="10">
    <location>
        <position position="208"/>
    </location>
</feature>
<dbReference type="GO" id="GO:0005524">
    <property type="term" value="F:ATP binding"/>
    <property type="evidence" value="ECO:0007669"/>
    <property type="project" value="UniProtKB-KW"/>
</dbReference>
<keyword evidence="4 10" id="KW-0819">tRNA processing</keyword>
<dbReference type="FunFam" id="2.30.30.280:FF:000001">
    <property type="entry name" value="tRNA-specific 2-thiouridylase MnmA"/>
    <property type="match status" value="1"/>
</dbReference>
<dbReference type="NCBIfam" id="TIGR00420">
    <property type="entry name" value="trmU"/>
    <property type="match status" value="1"/>
</dbReference>
<reference evidence="13 14" key="1">
    <citation type="journal article" date="2015" name="Nature">
        <title>rRNA introns, odd ribosomes, and small enigmatic genomes across a large radiation of phyla.</title>
        <authorList>
            <person name="Brown C.T."/>
            <person name="Hug L.A."/>
            <person name="Thomas B.C."/>
            <person name="Sharon I."/>
            <person name="Castelle C.J."/>
            <person name="Singh A."/>
            <person name="Wilkins M.J."/>
            <person name="Williams K.H."/>
            <person name="Banfield J.F."/>
        </authorList>
    </citation>
    <scope>NUCLEOTIDE SEQUENCE [LARGE SCALE GENOMIC DNA]</scope>
</reference>
<dbReference type="FunFam" id="2.40.30.10:FF:000023">
    <property type="entry name" value="tRNA-specific 2-thiouridylase MnmA"/>
    <property type="match status" value="1"/>
</dbReference>
<dbReference type="Pfam" id="PF20258">
    <property type="entry name" value="tRNA_Me_trans_C"/>
    <property type="match status" value="1"/>
</dbReference>
<organism evidence="13 14">
    <name type="scientific">candidate division WS6 bacterium GW2011_GWC1_36_11</name>
    <dbReference type="NCBI Taxonomy" id="1619090"/>
    <lineage>
        <taxon>Bacteria</taxon>
        <taxon>Candidatus Dojkabacteria</taxon>
    </lineage>
</organism>
<dbReference type="PANTHER" id="PTHR11933">
    <property type="entry name" value="TRNA 5-METHYLAMINOMETHYL-2-THIOURIDYLATE -METHYLTRANSFERASE"/>
    <property type="match status" value="1"/>
</dbReference>
<comment type="caution">
    <text evidence="13">The sequence shown here is derived from an EMBL/GenBank/DDBJ whole genome shotgun (WGS) entry which is preliminary data.</text>
</comment>
<evidence type="ECO:0000256" key="7">
    <source>
        <dbReference type="ARBA" id="ARBA00022884"/>
    </source>
</evidence>
<keyword evidence="8" id="KW-1015">Disulfide bond</keyword>
<dbReference type="EC" id="2.8.1.13" evidence="10"/>
<dbReference type="InterPro" id="IPR046884">
    <property type="entry name" value="MnmA-like_central"/>
</dbReference>
<dbReference type="Gene3D" id="2.40.30.10">
    <property type="entry name" value="Translation factors"/>
    <property type="match status" value="1"/>
</dbReference>
<dbReference type="GO" id="GO:0000049">
    <property type="term" value="F:tRNA binding"/>
    <property type="evidence" value="ECO:0007669"/>
    <property type="project" value="UniProtKB-KW"/>
</dbReference>
<comment type="catalytic activity">
    <reaction evidence="9 10">
        <text>S-sulfanyl-L-cysteinyl-[protein] + uridine(34) in tRNA + AH2 + ATP = 2-thiouridine(34) in tRNA + L-cysteinyl-[protein] + A + AMP + diphosphate + H(+)</text>
        <dbReference type="Rhea" id="RHEA:47032"/>
        <dbReference type="Rhea" id="RHEA-COMP:10131"/>
        <dbReference type="Rhea" id="RHEA-COMP:11726"/>
        <dbReference type="Rhea" id="RHEA-COMP:11727"/>
        <dbReference type="Rhea" id="RHEA-COMP:11728"/>
        <dbReference type="ChEBI" id="CHEBI:13193"/>
        <dbReference type="ChEBI" id="CHEBI:15378"/>
        <dbReference type="ChEBI" id="CHEBI:17499"/>
        <dbReference type="ChEBI" id="CHEBI:29950"/>
        <dbReference type="ChEBI" id="CHEBI:30616"/>
        <dbReference type="ChEBI" id="CHEBI:33019"/>
        <dbReference type="ChEBI" id="CHEBI:61963"/>
        <dbReference type="ChEBI" id="CHEBI:65315"/>
        <dbReference type="ChEBI" id="CHEBI:87170"/>
        <dbReference type="ChEBI" id="CHEBI:456215"/>
        <dbReference type="EC" id="2.8.1.13"/>
    </reaction>
</comment>
<keyword evidence="6 10" id="KW-0067">ATP-binding</keyword>
<evidence type="ECO:0000259" key="11">
    <source>
        <dbReference type="Pfam" id="PF20258"/>
    </source>
</evidence>
<feature type="region of interest" description="Interaction with tRNA" evidence="10">
    <location>
        <begin position="314"/>
        <end position="315"/>
    </location>
</feature>
<evidence type="ECO:0000256" key="4">
    <source>
        <dbReference type="ARBA" id="ARBA00022694"/>
    </source>
</evidence>
<dbReference type="Gene3D" id="3.40.50.620">
    <property type="entry name" value="HUPs"/>
    <property type="match status" value="1"/>
</dbReference>
<feature type="binding site" evidence="10">
    <location>
        <position position="136"/>
    </location>
    <ligand>
        <name>ATP</name>
        <dbReference type="ChEBI" id="CHEBI:30616"/>
    </ligand>
</feature>
<dbReference type="Pfam" id="PF20259">
    <property type="entry name" value="tRNA_Me_trans_M"/>
    <property type="match status" value="1"/>
</dbReference>
<dbReference type="SUPFAM" id="SSF52402">
    <property type="entry name" value="Adenine nucleotide alpha hydrolases-like"/>
    <property type="match status" value="1"/>
</dbReference>
<dbReference type="CDD" id="cd01998">
    <property type="entry name" value="MnmA_TRMU-like"/>
    <property type="match status" value="1"/>
</dbReference>
<dbReference type="InterPro" id="IPR023382">
    <property type="entry name" value="MnmA-like_central_sf"/>
</dbReference>
<dbReference type="AlphaFoldDB" id="A0A0G0DB99"/>
<evidence type="ECO:0000256" key="6">
    <source>
        <dbReference type="ARBA" id="ARBA00022840"/>
    </source>
</evidence>
<evidence type="ECO:0000256" key="10">
    <source>
        <dbReference type="HAMAP-Rule" id="MF_00144"/>
    </source>
</evidence>
<dbReference type="Pfam" id="PF03054">
    <property type="entry name" value="tRNA_Me_trans"/>
    <property type="match status" value="1"/>
</dbReference>
<feature type="active site" description="Nucleophile" evidence="10">
    <location>
        <position position="112"/>
    </location>
</feature>
<evidence type="ECO:0000313" key="14">
    <source>
        <dbReference type="Proteomes" id="UP000034140"/>
    </source>
</evidence>
<feature type="site" description="Interaction with tRNA" evidence="10">
    <location>
        <position position="137"/>
    </location>
</feature>
<feature type="region of interest" description="Interaction with tRNA" evidence="10">
    <location>
        <begin position="158"/>
        <end position="160"/>
    </location>
</feature>
<comment type="function">
    <text evidence="10">Catalyzes the 2-thiolation of uridine at the wobble position (U34) of tRNA, leading to the formation of s(2)U34.</text>
</comment>
<evidence type="ECO:0000256" key="5">
    <source>
        <dbReference type="ARBA" id="ARBA00022741"/>
    </source>
</evidence>
<keyword evidence="2 10" id="KW-0820">tRNA-binding</keyword>
<feature type="domain" description="tRNA-specific 2-thiouridylase MnmA-like central" evidence="12">
    <location>
        <begin position="217"/>
        <end position="281"/>
    </location>
</feature>
<comment type="similarity">
    <text evidence="10">Belongs to the MnmA/TRMU family.</text>
</comment>
<comment type="caution">
    <text evidence="10">Lacks conserved residue(s) required for the propagation of feature annotation.</text>
</comment>
<evidence type="ECO:0000256" key="9">
    <source>
        <dbReference type="ARBA" id="ARBA00051542"/>
    </source>
</evidence>
<accession>A0A0G0DB99</accession>
<name>A0A0G0DB99_9BACT</name>
<evidence type="ECO:0000256" key="1">
    <source>
        <dbReference type="ARBA" id="ARBA00022490"/>
    </source>
</evidence>
<dbReference type="GO" id="GO:0005737">
    <property type="term" value="C:cytoplasm"/>
    <property type="evidence" value="ECO:0007669"/>
    <property type="project" value="UniProtKB-SubCell"/>
</dbReference>
<dbReference type="NCBIfam" id="NF001138">
    <property type="entry name" value="PRK00143.1"/>
    <property type="match status" value="1"/>
</dbReference>
<keyword evidence="1 10" id="KW-0963">Cytoplasm</keyword>
<keyword evidence="5 10" id="KW-0547">Nucleotide-binding</keyword>
<dbReference type="GO" id="GO:0103016">
    <property type="term" value="F:tRNA-uridine 2-sulfurtransferase activity"/>
    <property type="evidence" value="ECO:0007669"/>
    <property type="project" value="UniProtKB-EC"/>
</dbReference>
<feature type="binding site" evidence="10">
    <location>
        <begin position="18"/>
        <end position="25"/>
    </location>
    <ligand>
        <name>ATP</name>
        <dbReference type="ChEBI" id="CHEBI:30616"/>
    </ligand>
</feature>
<feature type="domain" description="tRNA-specific 2-thiouridylase MnmA-like C-terminal" evidence="11">
    <location>
        <begin position="290"/>
        <end position="363"/>
    </location>
</feature>
<dbReference type="InterPro" id="IPR046885">
    <property type="entry name" value="MnmA-like_C"/>
</dbReference>
<keyword evidence="3 10" id="KW-0808">Transferase</keyword>
<evidence type="ECO:0000256" key="8">
    <source>
        <dbReference type="ARBA" id="ARBA00023157"/>
    </source>
</evidence>
<sequence>MITRKRMNNQSNKKVLIAMSGGVDSSVSAALLKEQGYEVIGATMQIWQTEGMEEKDNGCCSLTAVNDARRVANKLDIPYYVLNFKDIFKEKVIDYFVREYTAGRTPNPCIICNKEVKFEALLDKAISMGLDYIATGHYAQVEFKGGRYLLKKSFSKTKDQTYALYNLTQKQLSQTLFPVGEYNKDKVREIAEKYELGVASKPDSQEICFVEDNDYGKFIAEHIDSDILPGNFVDTQGNVLGQHKGIYYYTVGQRKGLGIASNKPLYVVDVDIEKNEVVLGDDEETFGNILIARELNWISIEKLEKKMKVYAKIRYGAKEAPATIEPLEDGRVEVVFDTPQRAITSGQSVVFYDDEYVIGGGIIE</sequence>
<dbReference type="InterPro" id="IPR014729">
    <property type="entry name" value="Rossmann-like_a/b/a_fold"/>
</dbReference>
<evidence type="ECO:0000256" key="3">
    <source>
        <dbReference type="ARBA" id="ARBA00022679"/>
    </source>
</evidence>